<dbReference type="Proteomes" id="UP000231081">
    <property type="component" value="Unassembled WGS sequence"/>
</dbReference>
<comment type="caution">
    <text evidence="10">The sequence shown here is derived from an EMBL/GenBank/DDBJ whole genome shotgun (WGS) entry which is preliminary data.</text>
</comment>
<feature type="binding site" evidence="7">
    <location>
        <position position="175"/>
    </location>
    <ligand>
        <name>Mg(2+)</name>
        <dbReference type="ChEBI" id="CHEBI:18420"/>
    </ligand>
</feature>
<keyword evidence="7" id="KW-0479">Metal-binding</keyword>
<evidence type="ECO:0000256" key="4">
    <source>
        <dbReference type="ARBA" id="ARBA00022801"/>
    </source>
</evidence>
<keyword evidence="3 7" id="KW-0547">Nucleotide-binding</keyword>
<gene>
    <name evidence="7" type="primary">obg</name>
    <name evidence="10" type="ORF">COX09_04145</name>
</gene>
<dbReference type="GO" id="GO:0042254">
    <property type="term" value="P:ribosome biogenesis"/>
    <property type="evidence" value="ECO:0007669"/>
    <property type="project" value="UniProtKB-UniRule"/>
</dbReference>
<evidence type="ECO:0000256" key="5">
    <source>
        <dbReference type="ARBA" id="ARBA00022842"/>
    </source>
</evidence>
<dbReference type="CDD" id="cd01898">
    <property type="entry name" value="Obg"/>
    <property type="match status" value="1"/>
</dbReference>
<dbReference type="GO" id="GO:0005525">
    <property type="term" value="F:GTP binding"/>
    <property type="evidence" value="ECO:0007669"/>
    <property type="project" value="UniProtKB-UniRule"/>
</dbReference>
<keyword evidence="4 7" id="KW-0378">Hydrolase</keyword>
<evidence type="ECO:0000256" key="6">
    <source>
        <dbReference type="ARBA" id="ARBA00023134"/>
    </source>
</evidence>
<dbReference type="InterPro" id="IPR045086">
    <property type="entry name" value="OBG_GTPase"/>
</dbReference>
<dbReference type="NCBIfam" id="NF008956">
    <property type="entry name" value="PRK12299.1"/>
    <property type="match status" value="1"/>
</dbReference>
<comment type="cofactor">
    <cofactor evidence="7">
        <name>Mg(2+)</name>
        <dbReference type="ChEBI" id="CHEBI:18420"/>
    </cofactor>
</comment>
<protein>
    <recommendedName>
        <fullName evidence="7">GTPase Obg</fullName>
        <ecNumber evidence="7">3.6.5.-</ecNumber>
    </recommendedName>
    <alternativeName>
        <fullName evidence="7">GTP-binding protein Obg</fullName>
    </alternativeName>
</protein>
<dbReference type="PIRSF" id="PIRSF002401">
    <property type="entry name" value="GTP_bd_Obg/CgtA"/>
    <property type="match status" value="1"/>
</dbReference>
<dbReference type="PRINTS" id="PR00326">
    <property type="entry name" value="GTP1OBG"/>
</dbReference>
<keyword evidence="6 7" id="KW-0342">GTP-binding</keyword>
<dbReference type="SUPFAM" id="SSF82051">
    <property type="entry name" value="Obg GTP-binding protein N-terminal domain"/>
    <property type="match status" value="1"/>
</dbReference>
<dbReference type="GO" id="GO:0003924">
    <property type="term" value="F:GTPase activity"/>
    <property type="evidence" value="ECO:0007669"/>
    <property type="project" value="UniProtKB-UniRule"/>
</dbReference>
<dbReference type="EMBL" id="PCSQ01000102">
    <property type="protein sequence ID" value="PIP51971.1"/>
    <property type="molecule type" value="Genomic_DNA"/>
</dbReference>
<keyword evidence="5 7" id="KW-0460">Magnesium</keyword>
<dbReference type="InterPro" id="IPR031167">
    <property type="entry name" value="G_OBG"/>
</dbReference>
<dbReference type="Gene3D" id="2.70.210.12">
    <property type="entry name" value="GTP1/OBG domain"/>
    <property type="match status" value="1"/>
</dbReference>
<dbReference type="AlphaFoldDB" id="A0A2H0B2V7"/>
<dbReference type="InterPro" id="IPR006169">
    <property type="entry name" value="GTP1_OBG_dom"/>
</dbReference>
<dbReference type="EC" id="3.6.5.-" evidence="7"/>
<feature type="domain" description="Obg" evidence="9">
    <location>
        <begin position="4"/>
        <end position="161"/>
    </location>
</feature>
<evidence type="ECO:0000313" key="11">
    <source>
        <dbReference type="Proteomes" id="UP000231081"/>
    </source>
</evidence>
<dbReference type="NCBIfam" id="NF008955">
    <property type="entry name" value="PRK12297.1"/>
    <property type="match status" value="1"/>
</dbReference>
<evidence type="ECO:0000256" key="7">
    <source>
        <dbReference type="HAMAP-Rule" id="MF_01454"/>
    </source>
</evidence>
<comment type="function">
    <text evidence="7">An essential GTPase which binds GTP, GDP and possibly (p)ppGpp with moderate affinity, with high nucleotide exchange rates and a fairly low GTP hydrolysis rate. Plays a role in control of the cell cycle, stress response, ribosome biogenesis and in those bacteria that undergo differentiation, in morphogenesis control.</text>
</comment>
<comment type="similarity">
    <text evidence="1 7">Belongs to the TRAFAC class OBG-HflX-like GTPase superfamily. OBG GTPase family.</text>
</comment>
<dbReference type="PANTHER" id="PTHR11702:SF31">
    <property type="entry name" value="MITOCHONDRIAL RIBOSOME-ASSOCIATED GTPASE 2"/>
    <property type="match status" value="1"/>
</dbReference>
<dbReference type="GO" id="GO:0000287">
    <property type="term" value="F:magnesium ion binding"/>
    <property type="evidence" value="ECO:0007669"/>
    <property type="project" value="InterPro"/>
</dbReference>
<dbReference type="PROSITE" id="PS00905">
    <property type="entry name" value="GTP1_OBG"/>
    <property type="match status" value="1"/>
</dbReference>
<feature type="binding site" evidence="7">
    <location>
        <begin position="283"/>
        <end position="286"/>
    </location>
    <ligand>
        <name>GTP</name>
        <dbReference type="ChEBI" id="CHEBI:37565"/>
    </ligand>
</feature>
<name>A0A2H0B2V7_9BACT</name>
<evidence type="ECO:0000259" key="9">
    <source>
        <dbReference type="PROSITE" id="PS51883"/>
    </source>
</evidence>
<evidence type="ECO:0000256" key="2">
    <source>
        <dbReference type="ARBA" id="ARBA00022490"/>
    </source>
</evidence>
<dbReference type="InterPro" id="IPR006073">
    <property type="entry name" value="GTP-bd"/>
</dbReference>
<keyword evidence="2 7" id="KW-0963">Cytoplasm</keyword>
<sequence length="321" mass="34436">MLQLAMIDYAKITVTAGSGGRGKVGWRQDKFVRKGGPDGGNGGDGGSVYLTVDKNLNTLKNFQFQKKFTADSGQMGGKNRRTGRNAVDLEIKVPPGTVVKMEGSDPSIDLIGTGQKILVAQGGHGGRGNWAFRSPTLTTPKFADPGEAGETKTLALELKLLADIGLIGLPNAGKSTLLSVLTKATPKIADYPFTTLEPNLGVFRSGMTRCDLVIADIPGLIEGASRGKGLGIEFLRHAERCRVLVHLLDATSKTIKADYQQVRNELGQYSPKLLEKPEIIILNKIDLLPVGKIPRFPKALAISAATHKNLDQFKRALAKIL</sequence>
<dbReference type="InterPro" id="IPR036726">
    <property type="entry name" value="GTP1_OBG_dom_sf"/>
</dbReference>
<feature type="binding site" evidence="7">
    <location>
        <begin position="303"/>
        <end position="305"/>
    </location>
    <ligand>
        <name>GTP</name>
        <dbReference type="ChEBI" id="CHEBI:37565"/>
    </ligand>
</feature>
<dbReference type="PANTHER" id="PTHR11702">
    <property type="entry name" value="DEVELOPMENTALLY REGULATED GTP-BINDING PROTEIN-RELATED"/>
    <property type="match status" value="1"/>
</dbReference>
<evidence type="ECO:0000256" key="1">
    <source>
        <dbReference type="ARBA" id="ARBA00007699"/>
    </source>
</evidence>
<dbReference type="PROSITE" id="PS51883">
    <property type="entry name" value="OBG"/>
    <property type="match status" value="1"/>
</dbReference>
<evidence type="ECO:0000313" key="10">
    <source>
        <dbReference type="EMBL" id="PIP51971.1"/>
    </source>
</evidence>
<comment type="subunit">
    <text evidence="7">Monomer.</text>
</comment>
<feature type="binding site" evidence="7">
    <location>
        <begin position="216"/>
        <end position="219"/>
    </location>
    <ligand>
        <name>GTP</name>
        <dbReference type="ChEBI" id="CHEBI:37565"/>
    </ligand>
</feature>
<dbReference type="FunFam" id="2.70.210.12:FF:000001">
    <property type="entry name" value="GTPase Obg"/>
    <property type="match status" value="1"/>
</dbReference>
<dbReference type="InterPro" id="IPR014100">
    <property type="entry name" value="GTP-bd_Obg/CgtA"/>
</dbReference>
<proteinExistence type="inferred from homology"/>
<accession>A0A2H0B2V7</accession>
<dbReference type="InterPro" id="IPR006074">
    <property type="entry name" value="GTP1-OBG_CS"/>
</dbReference>
<dbReference type="PROSITE" id="PS51710">
    <property type="entry name" value="G_OBG"/>
    <property type="match status" value="1"/>
</dbReference>
<dbReference type="Pfam" id="PF01018">
    <property type="entry name" value="GTP1_OBG"/>
    <property type="match status" value="1"/>
</dbReference>
<evidence type="ECO:0000259" key="8">
    <source>
        <dbReference type="PROSITE" id="PS51710"/>
    </source>
</evidence>
<feature type="binding site" evidence="7">
    <location>
        <begin position="193"/>
        <end position="197"/>
    </location>
    <ligand>
        <name>GTP</name>
        <dbReference type="ChEBI" id="CHEBI:37565"/>
    </ligand>
</feature>
<dbReference type="Gene3D" id="3.40.50.300">
    <property type="entry name" value="P-loop containing nucleotide triphosphate hydrolases"/>
    <property type="match status" value="1"/>
</dbReference>
<dbReference type="Pfam" id="PF01926">
    <property type="entry name" value="MMR_HSR1"/>
    <property type="match status" value="1"/>
</dbReference>
<dbReference type="NCBIfam" id="TIGR02729">
    <property type="entry name" value="Obg_CgtA"/>
    <property type="match status" value="1"/>
</dbReference>
<dbReference type="InterPro" id="IPR027417">
    <property type="entry name" value="P-loop_NTPase"/>
</dbReference>
<dbReference type="SUPFAM" id="SSF52540">
    <property type="entry name" value="P-loop containing nucleoside triphosphate hydrolases"/>
    <property type="match status" value="1"/>
</dbReference>
<feature type="domain" description="OBG-type G" evidence="8">
    <location>
        <begin position="162"/>
        <end position="321"/>
    </location>
</feature>
<dbReference type="GO" id="GO:0005737">
    <property type="term" value="C:cytoplasm"/>
    <property type="evidence" value="ECO:0007669"/>
    <property type="project" value="UniProtKB-SubCell"/>
</dbReference>
<dbReference type="HAMAP" id="MF_01454">
    <property type="entry name" value="GTPase_Obg"/>
    <property type="match status" value="1"/>
</dbReference>
<comment type="subcellular location">
    <subcellularLocation>
        <location evidence="7">Cytoplasm</location>
    </subcellularLocation>
</comment>
<feature type="binding site" evidence="7">
    <location>
        <begin position="168"/>
        <end position="175"/>
    </location>
    <ligand>
        <name>GTP</name>
        <dbReference type="ChEBI" id="CHEBI:37565"/>
    </ligand>
</feature>
<organism evidence="10 11">
    <name type="scientific">Candidatus Beckwithbacteria bacterium CG23_combo_of_CG06-09_8_20_14_all_47_9</name>
    <dbReference type="NCBI Taxonomy" id="1974498"/>
    <lineage>
        <taxon>Bacteria</taxon>
        <taxon>Candidatus Beckwithiibacteriota</taxon>
    </lineage>
</organism>
<evidence type="ECO:0000256" key="3">
    <source>
        <dbReference type="ARBA" id="ARBA00022741"/>
    </source>
</evidence>
<reference evidence="10 11" key="1">
    <citation type="submission" date="2017-09" db="EMBL/GenBank/DDBJ databases">
        <title>Depth-based differentiation of microbial function through sediment-hosted aquifers and enrichment of novel symbionts in the deep terrestrial subsurface.</title>
        <authorList>
            <person name="Probst A.J."/>
            <person name="Ladd B."/>
            <person name="Jarett J.K."/>
            <person name="Geller-Mcgrath D.E."/>
            <person name="Sieber C.M."/>
            <person name="Emerson J.B."/>
            <person name="Anantharaman K."/>
            <person name="Thomas B.C."/>
            <person name="Malmstrom R."/>
            <person name="Stieglmeier M."/>
            <person name="Klingl A."/>
            <person name="Woyke T."/>
            <person name="Ryan C.M."/>
            <person name="Banfield J.F."/>
        </authorList>
    </citation>
    <scope>NUCLEOTIDE SEQUENCE [LARGE SCALE GENOMIC DNA]</scope>
    <source>
        <strain evidence="10">CG23_combo_of_CG06-09_8_20_14_all_47_9</strain>
    </source>
</reference>
<feature type="binding site" evidence="7">
    <location>
        <position position="195"/>
    </location>
    <ligand>
        <name>Mg(2+)</name>
        <dbReference type="ChEBI" id="CHEBI:18420"/>
    </ligand>
</feature>